<feature type="compositionally biased region" description="Basic and acidic residues" evidence="1">
    <location>
        <begin position="145"/>
        <end position="157"/>
    </location>
</feature>
<accession>A0A2Z7AK87</accession>
<feature type="region of interest" description="Disordered" evidence="1">
    <location>
        <begin position="138"/>
        <end position="157"/>
    </location>
</feature>
<keyword evidence="3" id="KW-1185">Reference proteome</keyword>
<dbReference type="Proteomes" id="UP000250235">
    <property type="component" value="Unassembled WGS sequence"/>
</dbReference>
<organism evidence="2 3">
    <name type="scientific">Dorcoceras hygrometricum</name>
    <dbReference type="NCBI Taxonomy" id="472368"/>
    <lineage>
        <taxon>Eukaryota</taxon>
        <taxon>Viridiplantae</taxon>
        <taxon>Streptophyta</taxon>
        <taxon>Embryophyta</taxon>
        <taxon>Tracheophyta</taxon>
        <taxon>Spermatophyta</taxon>
        <taxon>Magnoliopsida</taxon>
        <taxon>eudicotyledons</taxon>
        <taxon>Gunneridae</taxon>
        <taxon>Pentapetalae</taxon>
        <taxon>asterids</taxon>
        <taxon>lamiids</taxon>
        <taxon>Lamiales</taxon>
        <taxon>Gesneriaceae</taxon>
        <taxon>Didymocarpoideae</taxon>
        <taxon>Trichosporeae</taxon>
        <taxon>Loxocarpinae</taxon>
        <taxon>Dorcoceras</taxon>
    </lineage>
</organism>
<protein>
    <submittedName>
        <fullName evidence="2">Uncharacterized protein</fullName>
    </submittedName>
</protein>
<evidence type="ECO:0000313" key="3">
    <source>
        <dbReference type="Proteomes" id="UP000250235"/>
    </source>
</evidence>
<feature type="region of interest" description="Disordered" evidence="1">
    <location>
        <begin position="88"/>
        <end position="130"/>
    </location>
</feature>
<evidence type="ECO:0000313" key="2">
    <source>
        <dbReference type="EMBL" id="KZV19591.1"/>
    </source>
</evidence>
<proteinExistence type="predicted"/>
<feature type="compositionally biased region" description="Low complexity" evidence="1">
    <location>
        <begin position="94"/>
        <end position="105"/>
    </location>
</feature>
<name>A0A2Z7AK87_9LAMI</name>
<gene>
    <name evidence="2" type="ORF">F511_44915</name>
</gene>
<sequence length="157" mass="17056">METFPPPPGNTNSRNLHNLSPNLLNHIAQPRKALALSPPMTTKGPSITTSGSHNLRRPLLWHKSRISISRSRPCRLRATPPQHLTVTPVTHKGAATSAPQAAASPDRLLCKPPISSQAWPPSPTATDTHTFTANNLSLHRAAHGNHQDFSRDDTEDS</sequence>
<feature type="compositionally biased region" description="Polar residues" evidence="1">
    <location>
        <begin position="114"/>
        <end position="130"/>
    </location>
</feature>
<dbReference type="AlphaFoldDB" id="A0A2Z7AK87"/>
<dbReference type="EMBL" id="KV016623">
    <property type="protein sequence ID" value="KZV19591.1"/>
    <property type="molecule type" value="Genomic_DNA"/>
</dbReference>
<reference evidence="2 3" key="1">
    <citation type="journal article" date="2015" name="Proc. Natl. Acad. Sci. U.S.A.">
        <title>The resurrection genome of Boea hygrometrica: A blueprint for survival of dehydration.</title>
        <authorList>
            <person name="Xiao L."/>
            <person name="Yang G."/>
            <person name="Zhang L."/>
            <person name="Yang X."/>
            <person name="Zhao S."/>
            <person name="Ji Z."/>
            <person name="Zhou Q."/>
            <person name="Hu M."/>
            <person name="Wang Y."/>
            <person name="Chen M."/>
            <person name="Xu Y."/>
            <person name="Jin H."/>
            <person name="Xiao X."/>
            <person name="Hu G."/>
            <person name="Bao F."/>
            <person name="Hu Y."/>
            <person name="Wan P."/>
            <person name="Li L."/>
            <person name="Deng X."/>
            <person name="Kuang T."/>
            <person name="Xiang C."/>
            <person name="Zhu J.K."/>
            <person name="Oliver M.J."/>
            <person name="He Y."/>
        </authorList>
    </citation>
    <scope>NUCLEOTIDE SEQUENCE [LARGE SCALE GENOMIC DNA]</scope>
    <source>
        <strain evidence="3">cv. XS01</strain>
    </source>
</reference>
<evidence type="ECO:0000256" key="1">
    <source>
        <dbReference type="SAM" id="MobiDB-lite"/>
    </source>
</evidence>